<gene>
    <name evidence="1" type="ORF">IW245_005538</name>
</gene>
<organism evidence="1 2">
    <name type="scientific">Longispora fulva</name>
    <dbReference type="NCBI Taxonomy" id="619741"/>
    <lineage>
        <taxon>Bacteria</taxon>
        <taxon>Bacillati</taxon>
        <taxon>Actinomycetota</taxon>
        <taxon>Actinomycetes</taxon>
        <taxon>Micromonosporales</taxon>
        <taxon>Micromonosporaceae</taxon>
        <taxon>Longispora</taxon>
    </lineage>
</organism>
<dbReference type="RefSeq" id="WP_197006013.1">
    <property type="nucleotide sequence ID" value="NZ_BONS01000012.1"/>
</dbReference>
<reference evidence="1" key="1">
    <citation type="submission" date="2020-11" db="EMBL/GenBank/DDBJ databases">
        <title>Sequencing the genomes of 1000 actinobacteria strains.</title>
        <authorList>
            <person name="Klenk H.-P."/>
        </authorList>
    </citation>
    <scope>NUCLEOTIDE SEQUENCE</scope>
    <source>
        <strain evidence="1">DSM 45356</strain>
    </source>
</reference>
<evidence type="ECO:0000313" key="2">
    <source>
        <dbReference type="Proteomes" id="UP000622552"/>
    </source>
</evidence>
<keyword evidence="2" id="KW-1185">Reference proteome</keyword>
<sequence length="89" mass="9578">MTAEDLPRVFALDRHIDVSGVSGTGLVAFGTWYPVTEKVTLSWLGENTGHAAVSVYDSLAVVAAIHCHGGATELVWLTGVTWPRRDLVE</sequence>
<dbReference type="Proteomes" id="UP000622552">
    <property type="component" value="Unassembled WGS sequence"/>
</dbReference>
<protein>
    <submittedName>
        <fullName evidence="1">Uncharacterized protein</fullName>
    </submittedName>
</protein>
<dbReference type="AlphaFoldDB" id="A0A8J7GHN4"/>
<accession>A0A8J7GHN4</accession>
<name>A0A8J7GHN4_9ACTN</name>
<evidence type="ECO:0000313" key="1">
    <source>
        <dbReference type="EMBL" id="MBG6139344.1"/>
    </source>
</evidence>
<dbReference type="EMBL" id="JADOUF010000001">
    <property type="protein sequence ID" value="MBG6139344.1"/>
    <property type="molecule type" value="Genomic_DNA"/>
</dbReference>
<comment type="caution">
    <text evidence="1">The sequence shown here is derived from an EMBL/GenBank/DDBJ whole genome shotgun (WGS) entry which is preliminary data.</text>
</comment>
<proteinExistence type="predicted"/>